<keyword evidence="3" id="KW-1185">Reference proteome</keyword>
<reference evidence="3" key="1">
    <citation type="journal article" date="2018" name="Gigascience">
        <title>Genome assembly of the Pink Ipe (Handroanthus impetiginosus, Bignoniaceae), a highly valued, ecologically keystone Neotropical timber forest tree.</title>
        <authorList>
            <person name="Silva-Junior O.B."/>
            <person name="Grattapaglia D."/>
            <person name="Novaes E."/>
            <person name="Collevatti R.G."/>
        </authorList>
    </citation>
    <scope>NUCLEOTIDE SEQUENCE [LARGE SCALE GENOMIC DNA]</scope>
    <source>
        <strain evidence="3">cv. UFG-1</strain>
    </source>
</reference>
<comment type="caution">
    <text evidence="2">The sequence shown here is derived from an EMBL/GenBank/DDBJ whole genome shotgun (WGS) entry which is preliminary data.</text>
</comment>
<dbReference type="PANTHER" id="PTHR33670:SF14">
    <property type="entry name" value="T20H2.15 PROTEIN"/>
    <property type="match status" value="1"/>
</dbReference>
<feature type="region of interest" description="Disordered" evidence="1">
    <location>
        <begin position="87"/>
        <end position="134"/>
    </location>
</feature>
<protein>
    <submittedName>
        <fullName evidence="2">Uncharacterized protein</fullName>
    </submittedName>
</protein>
<sequence length="217" mass="23494">MDMDTVVSHGSLDQSLCISHVGNPRKIHKLPSIPGPCGNMVLPSNIHSMGILQAPPPLLFHSYPSYSPQKPPQPPLLPLPVAHPRRSSSFCGPSCPPNINGIRDHSLTPKKSKSPPNSSKKEQKKTPKRRELAKNVSKVLFPLDSPANNNITTDSLGSLKEAENQVDMLPSFRVFSPPPSSLPLPSFSLRSKHSCNAEAAGVDSGATDNLRRLLQLQ</sequence>
<feature type="compositionally biased region" description="Basic and acidic residues" evidence="1">
    <location>
        <begin position="119"/>
        <end position="133"/>
    </location>
</feature>
<evidence type="ECO:0000256" key="1">
    <source>
        <dbReference type="SAM" id="MobiDB-lite"/>
    </source>
</evidence>
<evidence type="ECO:0000313" key="3">
    <source>
        <dbReference type="Proteomes" id="UP000231279"/>
    </source>
</evidence>
<accession>A0A2G9H4N1</accession>
<name>A0A2G9H4N1_9LAMI</name>
<dbReference type="PANTHER" id="PTHR33670">
    <property type="entry name" value="SPLICING FACTOR, PROLINE- AND GLUTAMINE-RICH-LIKE"/>
    <property type="match status" value="1"/>
</dbReference>
<dbReference type="OrthoDB" id="1227450at2759"/>
<dbReference type="EMBL" id="NKXS01002684">
    <property type="protein sequence ID" value="PIN12478.1"/>
    <property type="molecule type" value="Genomic_DNA"/>
</dbReference>
<dbReference type="Proteomes" id="UP000231279">
    <property type="component" value="Unassembled WGS sequence"/>
</dbReference>
<proteinExistence type="predicted"/>
<gene>
    <name evidence="2" type="ORF">CDL12_14903</name>
</gene>
<evidence type="ECO:0000313" key="2">
    <source>
        <dbReference type="EMBL" id="PIN12478.1"/>
    </source>
</evidence>
<dbReference type="AlphaFoldDB" id="A0A2G9H4N1"/>
<organism evidence="2 3">
    <name type="scientific">Handroanthus impetiginosus</name>
    <dbReference type="NCBI Taxonomy" id="429701"/>
    <lineage>
        <taxon>Eukaryota</taxon>
        <taxon>Viridiplantae</taxon>
        <taxon>Streptophyta</taxon>
        <taxon>Embryophyta</taxon>
        <taxon>Tracheophyta</taxon>
        <taxon>Spermatophyta</taxon>
        <taxon>Magnoliopsida</taxon>
        <taxon>eudicotyledons</taxon>
        <taxon>Gunneridae</taxon>
        <taxon>Pentapetalae</taxon>
        <taxon>asterids</taxon>
        <taxon>lamiids</taxon>
        <taxon>Lamiales</taxon>
        <taxon>Bignoniaceae</taxon>
        <taxon>Crescentiina</taxon>
        <taxon>Tabebuia alliance</taxon>
        <taxon>Handroanthus</taxon>
    </lineage>
</organism>